<dbReference type="InterPro" id="IPR036249">
    <property type="entry name" value="Thioredoxin-like_sf"/>
</dbReference>
<dbReference type="InterPro" id="IPR013766">
    <property type="entry name" value="Thioredoxin_domain"/>
</dbReference>
<reference evidence="2 4" key="1">
    <citation type="submission" date="2019-07" db="EMBL/GenBank/DDBJ databases">
        <title>Whole genome shotgun sequence of Halomonas pacifica NBRC 102220.</title>
        <authorList>
            <person name="Hosoyama A."/>
            <person name="Uohara A."/>
            <person name="Ohji S."/>
            <person name="Ichikawa N."/>
        </authorList>
    </citation>
    <scope>NUCLEOTIDE SEQUENCE [LARGE SCALE GENOMIC DNA]</scope>
    <source>
        <strain evidence="2 4">NBRC 102220</strain>
    </source>
</reference>
<evidence type="ECO:0000313" key="5">
    <source>
        <dbReference type="Proteomes" id="UP000651738"/>
    </source>
</evidence>
<reference evidence="3 5" key="2">
    <citation type="submission" date="2020-12" db="EMBL/GenBank/DDBJ databases">
        <title>Draft genome sequence of Halomonas pacifica strain CARE-V15.</title>
        <authorList>
            <person name="Vignesh N."/>
            <person name="Thabitha A."/>
            <person name="Saravanan R."/>
            <person name="Manigandan V."/>
        </authorList>
    </citation>
    <scope>NUCLEOTIDE SEQUENCE [LARGE SCALE GENOMIC DNA]</scope>
    <source>
        <strain evidence="3 5">CARE-V15</strain>
    </source>
</reference>
<evidence type="ECO:0000259" key="1">
    <source>
        <dbReference type="PROSITE" id="PS51352"/>
    </source>
</evidence>
<organism evidence="2 4">
    <name type="scientific">Bisbaumannia pacifica</name>
    <dbReference type="NCBI Taxonomy" id="77098"/>
    <lineage>
        <taxon>Bacteria</taxon>
        <taxon>Pseudomonadati</taxon>
        <taxon>Pseudomonadota</taxon>
        <taxon>Gammaproteobacteria</taxon>
        <taxon>Oceanospirillales</taxon>
        <taxon>Halomonadaceae</taxon>
        <taxon>Bisbaumannia</taxon>
    </lineage>
</organism>
<dbReference type="CDD" id="cd02969">
    <property type="entry name" value="PRX_like1"/>
    <property type="match status" value="1"/>
</dbReference>
<protein>
    <submittedName>
        <fullName evidence="2">Thioredoxin family protein</fullName>
    </submittedName>
</protein>
<dbReference type="Pfam" id="PF00578">
    <property type="entry name" value="AhpC-TSA"/>
    <property type="match status" value="1"/>
</dbReference>
<accession>A0A510XCG6</accession>
<dbReference type="GO" id="GO:0016491">
    <property type="term" value="F:oxidoreductase activity"/>
    <property type="evidence" value="ECO:0007669"/>
    <property type="project" value="InterPro"/>
</dbReference>
<evidence type="ECO:0000313" key="2">
    <source>
        <dbReference type="EMBL" id="GEK49144.1"/>
    </source>
</evidence>
<dbReference type="EMBL" id="BJUK01000074">
    <property type="protein sequence ID" value="GEK49144.1"/>
    <property type="molecule type" value="Genomic_DNA"/>
</dbReference>
<proteinExistence type="predicted"/>
<keyword evidence="4" id="KW-1185">Reference proteome</keyword>
<sequence>MAKTASRMIDLGSALPAFRLADPEGEITAREDFLGRPLLVAFICNHCPFVKHIADAFAELAREYRARGLGVVAINSNDSHAYPDDDPESMREEARARGYDFPYLVDDTQAVARAFQAACTPDFFLFDAEHRLAYRGQFDASRPGQATPVSGADLRAAIEAVLAGEAPNPDQRPSLGCNIKWKTED</sequence>
<name>A0A510XCG6_9GAMM</name>
<dbReference type="PANTHER" id="PTHR43640">
    <property type="entry name" value="OS07G0260300 PROTEIN"/>
    <property type="match status" value="1"/>
</dbReference>
<dbReference type="PANTHER" id="PTHR43640:SF1">
    <property type="entry name" value="THIOREDOXIN-DEPENDENT PEROXIREDOXIN"/>
    <property type="match status" value="1"/>
</dbReference>
<feature type="domain" description="Thioredoxin" evidence="1">
    <location>
        <begin position="9"/>
        <end position="163"/>
    </location>
</feature>
<dbReference type="GO" id="GO:0016209">
    <property type="term" value="F:antioxidant activity"/>
    <property type="evidence" value="ECO:0007669"/>
    <property type="project" value="InterPro"/>
</dbReference>
<dbReference type="SUPFAM" id="SSF52833">
    <property type="entry name" value="Thioredoxin-like"/>
    <property type="match status" value="1"/>
</dbReference>
<dbReference type="RefSeq" id="WP_146804462.1">
    <property type="nucleotide sequence ID" value="NZ_BJUK01000074.1"/>
</dbReference>
<evidence type="ECO:0000313" key="4">
    <source>
        <dbReference type="Proteomes" id="UP000321275"/>
    </source>
</evidence>
<gene>
    <name evidence="2" type="ORF">HPA02_34270</name>
    <name evidence="3" type="ORF">I7V36_10520</name>
</gene>
<dbReference type="OrthoDB" id="9809746at2"/>
<dbReference type="AlphaFoldDB" id="A0A510XCG6"/>
<dbReference type="Proteomes" id="UP000651738">
    <property type="component" value="Unassembled WGS sequence"/>
</dbReference>
<dbReference type="InterPro" id="IPR000866">
    <property type="entry name" value="AhpC/TSA"/>
</dbReference>
<dbReference type="PROSITE" id="PS51352">
    <property type="entry name" value="THIOREDOXIN_2"/>
    <property type="match status" value="1"/>
</dbReference>
<dbReference type="Gene3D" id="3.40.30.10">
    <property type="entry name" value="Glutaredoxin"/>
    <property type="match status" value="1"/>
</dbReference>
<dbReference type="EMBL" id="JAEDAF010000008">
    <property type="protein sequence ID" value="MBH8580525.1"/>
    <property type="molecule type" value="Genomic_DNA"/>
</dbReference>
<dbReference type="InterPro" id="IPR047262">
    <property type="entry name" value="PRX-like1"/>
</dbReference>
<evidence type="ECO:0000313" key="3">
    <source>
        <dbReference type="EMBL" id="MBH8580525.1"/>
    </source>
</evidence>
<dbReference type="Proteomes" id="UP000321275">
    <property type="component" value="Unassembled WGS sequence"/>
</dbReference>
<comment type="caution">
    <text evidence="2">The sequence shown here is derived from an EMBL/GenBank/DDBJ whole genome shotgun (WGS) entry which is preliminary data.</text>
</comment>